<evidence type="ECO:0000256" key="2">
    <source>
        <dbReference type="ARBA" id="ARBA00022748"/>
    </source>
</evidence>
<dbReference type="PROSITE" id="PS51257">
    <property type="entry name" value="PROKAR_LIPOPROTEIN"/>
    <property type="match status" value="1"/>
</dbReference>
<feature type="signal peptide" evidence="5">
    <location>
        <begin position="1"/>
        <end position="18"/>
    </location>
</feature>
<dbReference type="PROSITE" id="PS51352">
    <property type="entry name" value="THIOREDOXIN_2"/>
    <property type="match status" value="1"/>
</dbReference>
<evidence type="ECO:0000313" key="10">
    <source>
        <dbReference type="Proteomes" id="UP001326715"/>
    </source>
</evidence>
<dbReference type="GO" id="GO:0030313">
    <property type="term" value="C:cell envelope"/>
    <property type="evidence" value="ECO:0007669"/>
    <property type="project" value="UniProtKB-SubCell"/>
</dbReference>
<comment type="subcellular location">
    <subcellularLocation>
        <location evidence="1">Cell envelope</location>
    </subcellularLocation>
</comment>
<proteinExistence type="predicted"/>
<keyword evidence="3" id="KW-1015">Disulfide bond</keyword>
<dbReference type="InterPro" id="IPR012336">
    <property type="entry name" value="Thioredoxin-like_fold"/>
</dbReference>
<keyword evidence="2" id="KW-0201">Cytochrome c-type biogenesis</keyword>
<reference evidence="7 9" key="1">
    <citation type="submission" date="2016-11" db="EMBL/GenBank/DDBJ databases">
        <authorList>
            <person name="Jaros S."/>
            <person name="Januszkiewicz K."/>
            <person name="Wedrychowicz H."/>
        </authorList>
    </citation>
    <scope>NUCLEOTIDE SEQUENCE [LARGE SCALE GENOMIC DNA]</scope>
    <source>
        <strain evidence="7 9">DSM 784</strain>
    </source>
</reference>
<dbReference type="Gene3D" id="3.40.30.10">
    <property type="entry name" value="Glutaredoxin"/>
    <property type="match status" value="1"/>
</dbReference>
<evidence type="ECO:0000256" key="3">
    <source>
        <dbReference type="ARBA" id="ARBA00023157"/>
    </source>
</evidence>
<accession>A0A1K1SK55</accession>
<keyword evidence="10" id="KW-1185">Reference proteome</keyword>
<dbReference type="GO" id="GO:0017004">
    <property type="term" value="P:cytochrome complex assembly"/>
    <property type="evidence" value="ECO:0007669"/>
    <property type="project" value="UniProtKB-KW"/>
</dbReference>
<dbReference type="InterPro" id="IPR050553">
    <property type="entry name" value="Thioredoxin_ResA/DsbE_sf"/>
</dbReference>
<dbReference type="STRING" id="1004.SAMN05661012_05575"/>
<sequence length="165" mass="19357">MKKAFIIISLLWCSCLKAQELKDTTTYAAGLRASQYMFSDTAGVQHSLDEFKGKYIYLDLWASWCYPCRKEYPFLRELEKSVNKKKIAVISISIDQHEYRWKGGMNGYAINEGIQWWAKDTTFATDFHIDRIPRFILLDKKGRVMQFSMTRPSSKETIKFLNNLK</sequence>
<evidence type="ECO:0000313" key="8">
    <source>
        <dbReference type="EMBL" id="WQG89873.1"/>
    </source>
</evidence>
<dbReference type="Proteomes" id="UP001326715">
    <property type="component" value="Chromosome"/>
</dbReference>
<evidence type="ECO:0000256" key="4">
    <source>
        <dbReference type="ARBA" id="ARBA00023284"/>
    </source>
</evidence>
<feature type="domain" description="Thioredoxin" evidence="6">
    <location>
        <begin position="27"/>
        <end position="165"/>
    </location>
</feature>
<keyword evidence="5" id="KW-0732">Signal</keyword>
<dbReference type="Pfam" id="PF13905">
    <property type="entry name" value="Thioredoxin_8"/>
    <property type="match status" value="1"/>
</dbReference>
<dbReference type="InterPro" id="IPR013766">
    <property type="entry name" value="Thioredoxin_domain"/>
</dbReference>
<evidence type="ECO:0000313" key="7">
    <source>
        <dbReference type="EMBL" id="SFW84548.1"/>
    </source>
</evidence>
<feature type="chain" id="PRO_5012114422" evidence="5">
    <location>
        <begin position="19"/>
        <end position="165"/>
    </location>
</feature>
<evidence type="ECO:0000256" key="1">
    <source>
        <dbReference type="ARBA" id="ARBA00004196"/>
    </source>
</evidence>
<evidence type="ECO:0000313" key="9">
    <source>
        <dbReference type="Proteomes" id="UP000183788"/>
    </source>
</evidence>
<protein>
    <submittedName>
        <fullName evidence="7">Thiol-disulfide isomerase or thioredoxin</fullName>
    </submittedName>
    <submittedName>
        <fullName evidence="8">TlpA disulfide reductase family protein</fullName>
    </submittedName>
</protein>
<dbReference type="Proteomes" id="UP000183788">
    <property type="component" value="Unassembled WGS sequence"/>
</dbReference>
<evidence type="ECO:0000259" key="6">
    <source>
        <dbReference type="PROSITE" id="PS51352"/>
    </source>
</evidence>
<dbReference type="InterPro" id="IPR036249">
    <property type="entry name" value="Thioredoxin-like_sf"/>
</dbReference>
<organism evidence="7 9">
    <name type="scientific">Chitinophaga sancti</name>
    <dbReference type="NCBI Taxonomy" id="1004"/>
    <lineage>
        <taxon>Bacteria</taxon>
        <taxon>Pseudomonadati</taxon>
        <taxon>Bacteroidota</taxon>
        <taxon>Chitinophagia</taxon>
        <taxon>Chitinophagales</taxon>
        <taxon>Chitinophagaceae</taxon>
        <taxon>Chitinophaga</taxon>
    </lineage>
</organism>
<dbReference type="PANTHER" id="PTHR42852:SF6">
    <property type="entry name" value="THIOL:DISULFIDE INTERCHANGE PROTEIN DSBE"/>
    <property type="match status" value="1"/>
</dbReference>
<dbReference type="AlphaFoldDB" id="A0A1K1SK55"/>
<dbReference type="CDD" id="cd02966">
    <property type="entry name" value="TlpA_like_family"/>
    <property type="match status" value="1"/>
</dbReference>
<keyword evidence="7" id="KW-0413">Isomerase</keyword>
<evidence type="ECO:0000256" key="5">
    <source>
        <dbReference type="SAM" id="SignalP"/>
    </source>
</evidence>
<dbReference type="GO" id="GO:0016853">
    <property type="term" value="F:isomerase activity"/>
    <property type="evidence" value="ECO:0007669"/>
    <property type="project" value="UniProtKB-KW"/>
</dbReference>
<reference evidence="8 10" key="2">
    <citation type="submission" date="2023-11" db="EMBL/GenBank/DDBJ databases">
        <title>MicrobeMod: A computational toolkit for identifying prokaryotic methylation and restriction-modification with nanopore sequencing.</title>
        <authorList>
            <person name="Crits-Christoph A."/>
            <person name="Kang S.C."/>
            <person name="Lee H."/>
            <person name="Ostrov N."/>
        </authorList>
    </citation>
    <scope>NUCLEOTIDE SEQUENCE [LARGE SCALE GENOMIC DNA]</scope>
    <source>
        <strain evidence="8 10">ATCC 23090</strain>
    </source>
</reference>
<dbReference type="EMBL" id="CP140154">
    <property type="protein sequence ID" value="WQG89873.1"/>
    <property type="molecule type" value="Genomic_DNA"/>
</dbReference>
<dbReference type="EMBL" id="FPIZ01000024">
    <property type="protein sequence ID" value="SFW84548.1"/>
    <property type="molecule type" value="Genomic_DNA"/>
</dbReference>
<name>A0A1K1SK55_9BACT</name>
<dbReference type="SUPFAM" id="SSF52833">
    <property type="entry name" value="Thioredoxin-like"/>
    <property type="match status" value="1"/>
</dbReference>
<gene>
    <name evidence="7" type="ORF">SAMN05661012_05575</name>
    <name evidence="8" type="ORF">SR876_00060</name>
</gene>
<dbReference type="OrthoDB" id="1098640at2"/>
<dbReference type="RefSeq" id="WP_072364735.1">
    <property type="nucleotide sequence ID" value="NZ_CBHWAX010000047.1"/>
</dbReference>
<keyword evidence="4" id="KW-0676">Redox-active center</keyword>
<dbReference type="PANTHER" id="PTHR42852">
    <property type="entry name" value="THIOL:DISULFIDE INTERCHANGE PROTEIN DSBE"/>
    <property type="match status" value="1"/>
</dbReference>